<proteinExistence type="predicted"/>
<organism evidence="2 3">
    <name type="scientific">Hypericibacter terrae</name>
    <dbReference type="NCBI Taxonomy" id="2602015"/>
    <lineage>
        <taxon>Bacteria</taxon>
        <taxon>Pseudomonadati</taxon>
        <taxon>Pseudomonadota</taxon>
        <taxon>Alphaproteobacteria</taxon>
        <taxon>Rhodospirillales</taxon>
        <taxon>Dongiaceae</taxon>
        <taxon>Hypericibacter</taxon>
    </lineage>
</organism>
<dbReference type="InterPro" id="IPR046348">
    <property type="entry name" value="SIS_dom_sf"/>
</dbReference>
<dbReference type="GO" id="GO:0003700">
    <property type="term" value="F:DNA-binding transcription factor activity"/>
    <property type="evidence" value="ECO:0007669"/>
    <property type="project" value="InterPro"/>
</dbReference>
<dbReference type="Gene3D" id="1.10.10.10">
    <property type="entry name" value="Winged helix-like DNA-binding domain superfamily/Winged helix DNA-binding domain"/>
    <property type="match status" value="1"/>
</dbReference>
<dbReference type="InterPro" id="IPR009057">
    <property type="entry name" value="Homeodomain-like_sf"/>
</dbReference>
<gene>
    <name evidence="2" type="ORF">FRZ44_40800</name>
</gene>
<dbReference type="RefSeq" id="WP_151178896.1">
    <property type="nucleotide sequence ID" value="NZ_CP042906.1"/>
</dbReference>
<dbReference type="EMBL" id="CP042906">
    <property type="protein sequence ID" value="QEX18769.1"/>
    <property type="molecule type" value="Genomic_DNA"/>
</dbReference>
<dbReference type="PROSITE" id="PS51071">
    <property type="entry name" value="HTH_RPIR"/>
    <property type="match status" value="1"/>
</dbReference>
<dbReference type="Proteomes" id="UP000326202">
    <property type="component" value="Chromosome"/>
</dbReference>
<name>A0A5J6MN43_9PROT</name>
<dbReference type="GO" id="GO:0097367">
    <property type="term" value="F:carbohydrate derivative binding"/>
    <property type="evidence" value="ECO:0007669"/>
    <property type="project" value="InterPro"/>
</dbReference>
<dbReference type="Pfam" id="PF01418">
    <property type="entry name" value="HTH_6"/>
    <property type="match status" value="1"/>
</dbReference>
<feature type="domain" description="HTH rpiR-type" evidence="1">
    <location>
        <begin position="3"/>
        <end position="79"/>
    </location>
</feature>
<dbReference type="GO" id="GO:1901135">
    <property type="term" value="P:carbohydrate derivative metabolic process"/>
    <property type="evidence" value="ECO:0007669"/>
    <property type="project" value="InterPro"/>
</dbReference>
<protein>
    <submittedName>
        <fullName evidence="2">RpiR family transcriptional regulator</fullName>
    </submittedName>
</protein>
<dbReference type="InterPro" id="IPR036388">
    <property type="entry name" value="WH-like_DNA-bd_sf"/>
</dbReference>
<dbReference type="SUPFAM" id="SSF46689">
    <property type="entry name" value="Homeodomain-like"/>
    <property type="match status" value="1"/>
</dbReference>
<dbReference type="Gene3D" id="3.40.50.10490">
    <property type="entry name" value="Glucose-6-phosphate isomerase like protein, domain 1"/>
    <property type="match status" value="1"/>
</dbReference>
<evidence type="ECO:0000313" key="3">
    <source>
        <dbReference type="Proteomes" id="UP000326202"/>
    </source>
</evidence>
<dbReference type="AlphaFoldDB" id="A0A5J6MN43"/>
<dbReference type="KEGG" id="htq:FRZ44_40800"/>
<keyword evidence="3" id="KW-1185">Reference proteome</keyword>
<accession>A0A5J6MN43</accession>
<dbReference type="GO" id="GO:0003677">
    <property type="term" value="F:DNA binding"/>
    <property type="evidence" value="ECO:0007669"/>
    <property type="project" value="InterPro"/>
</dbReference>
<evidence type="ECO:0000259" key="1">
    <source>
        <dbReference type="PROSITE" id="PS51071"/>
    </source>
</evidence>
<dbReference type="OrthoDB" id="8582409at2"/>
<dbReference type="PANTHER" id="PTHR30514:SF18">
    <property type="entry name" value="RPIR-FAMILY TRANSCRIPTIONAL REGULATOR"/>
    <property type="match status" value="1"/>
</dbReference>
<dbReference type="PANTHER" id="PTHR30514">
    <property type="entry name" value="GLUCOKINASE"/>
    <property type="match status" value="1"/>
</dbReference>
<evidence type="ECO:0000313" key="2">
    <source>
        <dbReference type="EMBL" id="QEX18769.1"/>
    </source>
</evidence>
<sequence>MNASVRQRLNDALAKATKAETAIASYMLSNLGEMPFETAATLAQKIGVSELTVGRFCRSIGYKRFKDLKTDLKADIGDRPWLIGDRLREFQRRSRSGADEFAKGLELEIAGLVKVYEMAHTREWQRVVKRLARKPRVYVAGFQTERGMAAIFAHQLQYLRDGVQLLDLAGGNFAELLLSDRRNSCLVMFEARRYSRLAKLLAQKAHEAGIPTTLVTDPFCDWGRGVADEILIVPTEFNLFWDSTAQMASLVNLLVNGVFNELGPDIEKRMNDVSALYSAFIGYVGEVSGPEK</sequence>
<reference evidence="2 3" key="1">
    <citation type="submission" date="2019-08" db="EMBL/GenBank/DDBJ databases">
        <title>Hyperibacter terrae gen. nov., sp. nov. and Hyperibacter viscosus sp. nov., two new members in the family Rhodospirillaceae isolated from the rhizosphere of Hypericum perforatum.</title>
        <authorList>
            <person name="Noviana Z."/>
        </authorList>
    </citation>
    <scope>NUCLEOTIDE SEQUENCE [LARGE SCALE GENOMIC DNA]</scope>
    <source>
        <strain evidence="2 3">R5913</strain>
    </source>
</reference>
<dbReference type="InterPro" id="IPR000281">
    <property type="entry name" value="HTH_RpiR"/>
</dbReference>
<dbReference type="InterPro" id="IPR047640">
    <property type="entry name" value="RpiR-like"/>
</dbReference>
<dbReference type="SUPFAM" id="SSF53697">
    <property type="entry name" value="SIS domain"/>
    <property type="match status" value="1"/>
</dbReference>